<protein>
    <submittedName>
        <fullName evidence="2">Uncharacterized protein</fullName>
    </submittedName>
</protein>
<keyword evidence="3" id="KW-1185">Reference proteome</keyword>
<gene>
    <name evidence="2" type="ORF">GWI33_010643</name>
</gene>
<comment type="caution">
    <text evidence="2">The sequence shown here is derived from an EMBL/GenBank/DDBJ whole genome shotgun (WGS) entry which is preliminary data.</text>
</comment>
<reference evidence="2" key="1">
    <citation type="submission" date="2020-08" db="EMBL/GenBank/DDBJ databases">
        <title>Genome sequencing and assembly of the red palm weevil Rhynchophorus ferrugineus.</title>
        <authorList>
            <person name="Dias G.B."/>
            <person name="Bergman C.M."/>
            <person name="Manee M."/>
        </authorList>
    </citation>
    <scope>NUCLEOTIDE SEQUENCE</scope>
    <source>
        <strain evidence="2">AA-2017</strain>
        <tissue evidence="2">Whole larva</tissue>
    </source>
</reference>
<evidence type="ECO:0000256" key="1">
    <source>
        <dbReference type="SAM" id="MobiDB-lite"/>
    </source>
</evidence>
<name>A0A834MNA8_RHYFE</name>
<organism evidence="2 3">
    <name type="scientific">Rhynchophorus ferrugineus</name>
    <name type="common">Red palm weevil</name>
    <name type="synonym">Curculio ferrugineus</name>
    <dbReference type="NCBI Taxonomy" id="354439"/>
    <lineage>
        <taxon>Eukaryota</taxon>
        <taxon>Metazoa</taxon>
        <taxon>Ecdysozoa</taxon>
        <taxon>Arthropoda</taxon>
        <taxon>Hexapoda</taxon>
        <taxon>Insecta</taxon>
        <taxon>Pterygota</taxon>
        <taxon>Neoptera</taxon>
        <taxon>Endopterygota</taxon>
        <taxon>Coleoptera</taxon>
        <taxon>Polyphaga</taxon>
        <taxon>Cucujiformia</taxon>
        <taxon>Curculionidae</taxon>
        <taxon>Dryophthorinae</taxon>
        <taxon>Rhynchophorus</taxon>
    </lineage>
</organism>
<evidence type="ECO:0000313" key="3">
    <source>
        <dbReference type="Proteomes" id="UP000625711"/>
    </source>
</evidence>
<evidence type="ECO:0000313" key="2">
    <source>
        <dbReference type="EMBL" id="KAF7285389.1"/>
    </source>
</evidence>
<sequence length="111" mass="13227">MNKYRENIKRIFNRRQWDGKPFTSEPISDFRTNYRLRNEPGKNEFDSGENVSPPVRRKTDNKLESKKILRKNLNCSSLYMGSGYQRTCMKIRKEDMPVANFQRGKFSTLIK</sequence>
<proteinExistence type="predicted"/>
<dbReference type="AlphaFoldDB" id="A0A834MNA8"/>
<dbReference type="EMBL" id="JAACXV010000055">
    <property type="protein sequence ID" value="KAF7285389.1"/>
    <property type="molecule type" value="Genomic_DNA"/>
</dbReference>
<feature type="region of interest" description="Disordered" evidence="1">
    <location>
        <begin position="38"/>
        <end position="63"/>
    </location>
</feature>
<accession>A0A834MNA8</accession>
<dbReference type="Proteomes" id="UP000625711">
    <property type="component" value="Unassembled WGS sequence"/>
</dbReference>